<proteinExistence type="predicted"/>
<dbReference type="RefSeq" id="WP_198766586.1">
    <property type="nucleotide sequence ID" value="NZ_JAEACF010000001.1"/>
</dbReference>
<dbReference type="Proteomes" id="UP001549097">
    <property type="component" value="Unassembled WGS sequence"/>
</dbReference>
<keyword evidence="3" id="KW-1185">Reference proteome</keyword>
<evidence type="ECO:0000256" key="1">
    <source>
        <dbReference type="SAM" id="Phobius"/>
    </source>
</evidence>
<evidence type="ECO:0000313" key="3">
    <source>
        <dbReference type="Proteomes" id="UP001549097"/>
    </source>
</evidence>
<gene>
    <name evidence="2" type="ORF">ABID52_002891</name>
</gene>
<feature type="transmembrane region" description="Helical" evidence="1">
    <location>
        <begin position="29"/>
        <end position="46"/>
    </location>
</feature>
<dbReference type="EMBL" id="JBEPMP010000001">
    <property type="protein sequence ID" value="MET3729310.1"/>
    <property type="molecule type" value="Genomic_DNA"/>
</dbReference>
<sequence>MKVYISNLLLGLLFGLIVGSSYDQQGICIMLGGILGVIISICLQLHRIQRYLSERTNHTDIIQE</sequence>
<comment type="caution">
    <text evidence="2">The sequence shown here is derived from an EMBL/GenBank/DDBJ whole genome shotgun (WGS) entry which is preliminary data.</text>
</comment>
<keyword evidence="1" id="KW-0812">Transmembrane</keyword>
<evidence type="ECO:0000313" key="2">
    <source>
        <dbReference type="EMBL" id="MET3729310.1"/>
    </source>
</evidence>
<keyword evidence="1" id="KW-0472">Membrane</keyword>
<reference evidence="2 3" key="1">
    <citation type="submission" date="2024-06" db="EMBL/GenBank/DDBJ databases">
        <title>Genomic Encyclopedia of Type Strains, Phase IV (KMG-IV): sequencing the most valuable type-strain genomes for metagenomic binning, comparative biology and taxonomic classification.</title>
        <authorList>
            <person name="Goeker M."/>
        </authorList>
    </citation>
    <scope>NUCLEOTIDE SEQUENCE [LARGE SCALE GENOMIC DNA]</scope>
    <source>
        <strain evidence="2 3">DSM 100124</strain>
    </source>
</reference>
<protein>
    <submittedName>
        <fullName evidence="2">Uncharacterized protein</fullName>
    </submittedName>
</protein>
<organism evidence="2 3">
    <name type="scientific">Fictibacillus halophilus</name>
    <dbReference type="NCBI Taxonomy" id="1610490"/>
    <lineage>
        <taxon>Bacteria</taxon>
        <taxon>Bacillati</taxon>
        <taxon>Bacillota</taxon>
        <taxon>Bacilli</taxon>
        <taxon>Bacillales</taxon>
        <taxon>Fictibacillaceae</taxon>
        <taxon>Fictibacillus</taxon>
    </lineage>
</organism>
<accession>A0ABV2LL50</accession>
<keyword evidence="1" id="KW-1133">Transmembrane helix</keyword>
<name>A0ABV2LL50_9BACL</name>